<evidence type="ECO:0000313" key="2">
    <source>
        <dbReference type="EMBL" id="MXO91705.1"/>
    </source>
</evidence>
<dbReference type="EMBL" id="WTYX01000002">
    <property type="protein sequence ID" value="MXO91705.1"/>
    <property type="molecule type" value="Genomic_DNA"/>
</dbReference>
<keyword evidence="3" id="KW-1185">Reference proteome</keyword>
<dbReference type="RefSeq" id="WP_160605417.1">
    <property type="nucleotide sequence ID" value="NZ_WTYX01000002.1"/>
</dbReference>
<name>A0A844ZV05_9SPHN</name>
<evidence type="ECO:0000313" key="3">
    <source>
        <dbReference type="Proteomes" id="UP000442714"/>
    </source>
</evidence>
<accession>A0A844ZV05</accession>
<dbReference type="Proteomes" id="UP000442714">
    <property type="component" value="Unassembled WGS sequence"/>
</dbReference>
<proteinExistence type="predicted"/>
<dbReference type="OrthoDB" id="7058581at2"/>
<sequence>MNIRSTIRSLSAAALLLLGASASAQPDSAPPEGNAAVTTEIIEENDGTLTLVHETVIAAPVAEVWKTLSTAEGWAMWGPSFAKFDLRQGGSIETGYHKNAAVGDERNIRHRILAFVPERIMAIRVEYAPPGPIDPALVTKLWGVYELEPGGNGHTSLRISGLGYGTDEASTKLLEFFEQGNVWSIETMRKNLEAQMGAHAGSPPKEGE</sequence>
<dbReference type="Gene3D" id="3.30.530.20">
    <property type="match status" value="1"/>
</dbReference>
<comment type="caution">
    <text evidence="2">The sequence shown here is derived from an EMBL/GenBank/DDBJ whole genome shotgun (WGS) entry which is preliminary data.</text>
</comment>
<dbReference type="SUPFAM" id="SSF55961">
    <property type="entry name" value="Bet v1-like"/>
    <property type="match status" value="1"/>
</dbReference>
<gene>
    <name evidence="2" type="ORF">GRI41_12785</name>
</gene>
<feature type="chain" id="PRO_5032378631" description="Polyketide cyclase / dehydrase and lipid transport" evidence="1">
    <location>
        <begin position="25"/>
        <end position="208"/>
    </location>
</feature>
<dbReference type="InterPro" id="IPR023393">
    <property type="entry name" value="START-like_dom_sf"/>
</dbReference>
<dbReference type="AlphaFoldDB" id="A0A844ZV05"/>
<evidence type="ECO:0000256" key="1">
    <source>
        <dbReference type="SAM" id="SignalP"/>
    </source>
</evidence>
<dbReference type="Pfam" id="PF10604">
    <property type="entry name" value="Polyketide_cyc2"/>
    <property type="match status" value="1"/>
</dbReference>
<organism evidence="2 3">
    <name type="scientific">Pontixanthobacter aquaemixtae</name>
    <dbReference type="NCBI Taxonomy" id="1958940"/>
    <lineage>
        <taxon>Bacteria</taxon>
        <taxon>Pseudomonadati</taxon>
        <taxon>Pseudomonadota</taxon>
        <taxon>Alphaproteobacteria</taxon>
        <taxon>Sphingomonadales</taxon>
        <taxon>Erythrobacteraceae</taxon>
        <taxon>Pontixanthobacter</taxon>
    </lineage>
</organism>
<reference evidence="2 3" key="1">
    <citation type="submission" date="2019-12" db="EMBL/GenBank/DDBJ databases">
        <title>Genomic-based taxomic classification of the family Erythrobacteraceae.</title>
        <authorList>
            <person name="Xu L."/>
        </authorList>
    </citation>
    <scope>NUCLEOTIDE SEQUENCE [LARGE SCALE GENOMIC DNA]</scope>
    <source>
        <strain evidence="2 3">KCTC 52763</strain>
    </source>
</reference>
<evidence type="ECO:0008006" key="4">
    <source>
        <dbReference type="Google" id="ProtNLM"/>
    </source>
</evidence>
<dbReference type="InterPro" id="IPR019587">
    <property type="entry name" value="Polyketide_cyclase/dehydratase"/>
</dbReference>
<feature type="signal peptide" evidence="1">
    <location>
        <begin position="1"/>
        <end position="24"/>
    </location>
</feature>
<keyword evidence="1" id="KW-0732">Signal</keyword>
<protein>
    <recommendedName>
        <fullName evidence="4">Polyketide cyclase / dehydrase and lipid transport</fullName>
    </recommendedName>
</protein>
<dbReference type="CDD" id="cd07814">
    <property type="entry name" value="SRPBCC_CalC_Aha1-like"/>
    <property type="match status" value="1"/>
</dbReference>